<comment type="caution">
    <text evidence="7">The sequence shown here is derived from an EMBL/GenBank/DDBJ whole genome shotgun (WGS) entry which is preliminary data.</text>
</comment>
<accession>A0A2U1ZRC8</accession>
<evidence type="ECO:0000313" key="8">
    <source>
        <dbReference type="Proteomes" id="UP000245166"/>
    </source>
</evidence>
<keyword evidence="2" id="KW-0813">Transport</keyword>
<dbReference type="OrthoDB" id="5296765at2"/>
<sequence length="268" mass="28249">MPEPTPVIDVRGLGVTLGTAGILQDVDLTVRRGEFVALLGANGSGKSTLVRTLVGVVPPTRGTVRVLDADITRRRGVPWSRLGYVPQRSTATAGVPATVIEVVTSGLLAAGRLRPPRDSRARALAALDRVGLADRAPRAVAELSGGQQQRVLIARALAREPELLLLDEPLAGVDSDNQNSFAQTMGQLHDDGVTVLVVLHEAGPLAPLLSRAVVLRHGRVVHDGAPPRPAPGHDHLDHDHQHAHAEDLLPPDTLGLHSAFPADPGVVR</sequence>
<dbReference type="GO" id="GO:0016887">
    <property type="term" value="F:ATP hydrolysis activity"/>
    <property type="evidence" value="ECO:0007669"/>
    <property type="project" value="InterPro"/>
</dbReference>
<dbReference type="Gene3D" id="3.40.50.300">
    <property type="entry name" value="P-loop containing nucleotide triphosphate hydrolases"/>
    <property type="match status" value="1"/>
</dbReference>
<dbReference type="GO" id="GO:0005524">
    <property type="term" value="F:ATP binding"/>
    <property type="evidence" value="ECO:0007669"/>
    <property type="project" value="UniProtKB-KW"/>
</dbReference>
<organism evidence="7 8">
    <name type="scientific">Serinibacter arcticus</name>
    <dbReference type="NCBI Taxonomy" id="1655435"/>
    <lineage>
        <taxon>Bacteria</taxon>
        <taxon>Bacillati</taxon>
        <taxon>Actinomycetota</taxon>
        <taxon>Actinomycetes</taxon>
        <taxon>Micrococcales</taxon>
        <taxon>Beutenbergiaceae</taxon>
        <taxon>Serinibacter</taxon>
    </lineage>
</organism>
<dbReference type="InterPro" id="IPR003593">
    <property type="entry name" value="AAA+_ATPase"/>
</dbReference>
<dbReference type="InterPro" id="IPR050153">
    <property type="entry name" value="Metal_Ion_Import_ABC"/>
</dbReference>
<dbReference type="PROSITE" id="PS00211">
    <property type="entry name" value="ABC_TRANSPORTER_1"/>
    <property type="match status" value="1"/>
</dbReference>
<dbReference type="SUPFAM" id="SSF52540">
    <property type="entry name" value="P-loop containing nucleoside triphosphate hydrolases"/>
    <property type="match status" value="1"/>
</dbReference>
<dbReference type="EMBL" id="PYHR01000002">
    <property type="protein sequence ID" value="PWD49500.1"/>
    <property type="molecule type" value="Genomic_DNA"/>
</dbReference>
<feature type="region of interest" description="Disordered" evidence="5">
    <location>
        <begin position="221"/>
        <end position="268"/>
    </location>
</feature>
<dbReference type="Proteomes" id="UP000245166">
    <property type="component" value="Unassembled WGS sequence"/>
</dbReference>
<dbReference type="InterPro" id="IPR027417">
    <property type="entry name" value="P-loop_NTPase"/>
</dbReference>
<protein>
    <submittedName>
        <fullName evidence="7">ABC transporter ATP-binding protein</fullName>
    </submittedName>
</protein>
<evidence type="ECO:0000256" key="2">
    <source>
        <dbReference type="ARBA" id="ARBA00022448"/>
    </source>
</evidence>
<dbReference type="InterPro" id="IPR003439">
    <property type="entry name" value="ABC_transporter-like_ATP-bd"/>
</dbReference>
<reference evidence="7 8" key="1">
    <citation type="submission" date="2018-03" db="EMBL/GenBank/DDBJ databases">
        <title>Genome assembly of novel Miniimonas species PCH200.</title>
        <authorList>
            <person name="Thakur V."/>
            <person name="Kumar V."/>
            <person name="Singh D."/>
        </authorList>
    </citation>
    <scope>NUCLEOTIDE SEQUENCE [LARGE SCALE GENOMIC DNA]</scope>
    <source>
        <strain evidence="7 8">PCH200</strain>
    </source>
</reference>
<feature type="domain" description="ABC transporter" evidence="6">
    <location>
        <begin position="8"/>
        <end position="242"/>
    </location>
</feature>
<evidence type="ECO:0000256" key="3">
    <source>
        <dbReference type="ARBA" id="ARBA00022741"/>
    </source>
</evidence>
<dbReference type="PROSITE" id="PS50893">
    <property type="entry name" value="ABC_TRANSPORTER_2"/>
    <property type="match status" value="1"/>
</dbReference>
<keyword evidence="4 7" id="KW-0067">ATP-binding</keyword>
<evidence type="ECO:0000256" key="1">
    <source>
        <dbReference type="ARBA" id="ARBA00005417"/>
    </source>
</evidence>
<dbReference type="PANTHER" id="PTHR42734">
    <property type="entry name" value="METAL TRANSPORT SYSTEM ATP-BINDING PROTEIN TM_0124-RELATED"/>
    <property type="match status" value="1"/>
</dbReference>
<dbReference type="RefSeq" id="WP_109227883.1">
    <property type="nucleotide sequence ID" value="NZ_PYHR01000002.1"/>
</dbReference>
<keyword evidence="3" id="KW-0547">Nucleotide-binding</keyword>
<dbReference type="InterPro" id="IPR017871">
    <property type="entry name" value="ABC_transporter-like_CS"/>
</dbReference>
<dbReference type="SMART" id="SM00382">
    <property type="entry name" value="AAA"/>
    <property type="match status" value="1"/>
</dbReference>
<dbReference type="AlphaFoldDB" id="A0A2U1ZRC8"/>
<name>A0A2U1ZRC8_9MICO</name>
<proteinExistence type="inferred from homology"/>
<keyword evidence="8" id="KW-1185">Reference proteome</keyword>
<gene>
    <name evidence="7" type="ORF">C8046_00950</name>
</gene>
<dbReference type="PANTHER" id="PTHR42734:SF5">
    <property type="entry name" value="IRON TRANSPORT SYSTEM ATP-BINDING PROTEIN HI_0361-RELATED"/>
    <property type="match status" value="1"/>
</dbReference>
<dbReference type="Pfam" id="PF00005">
    <property type="entry name" value="ABC_tran"/>
    <property type="match status" value="1"/>
</dbReference>
<feature type="compositionally biased region" description="Basic and acidic residues" evidence="5">
    <location>
        <begin position="231"/>
        <end position="247"/>
    </location>
</feature>
<evidence type="ECO:0000259" key="6">
    <source>
        <dbReference type="PROSITE" id="PS50893"/>
    </source>
</evidence>
<evidence type="ECO:0000256" key="5">
    <source>
        <dbReference type="SAM" id="MobiDB-lite"/>
    </source>
</evidence>
<evidence type="ECO:0000256" key="4">
    <source>
        <dbReference type="ARBA" id="ARBA00022840"/>
    </source>
</evidence>
<comment type="similarity">
    <text evidence="1">Belongs to the ABC transporter superfamily.</text>
</comment>
<evidence type="ECO:0000313" key="7">
    <source>
        <dbReference type="EMBL" id="PWD49500.1"/>
    </source>
</evidence>